<accession>A0A068NVJ4</accession>
<comment type="similarity">
    <text evidence="7">Belongs to the binding-protein-dependent transport system permease family.</text>
</comment>
<dbReference type="OrthoDB" id="9805974at2"/>
<feature type="transmembrane region" description="Helical" evidence="7">
    <location>
        <begin position="203"/>
        <end position="223"/>
    </location>
</feature>
<keyword evidence="5 7" id="KW-1133">Transmembrane helix</keyword>
<dbReference type="CDD" id="cd06261">
    <property type="entry name" value="TM_PBP2"/>
    <property type="match status" value="1"/>
</dbReference>
<dbReference type="eggNOG" id="COG1175">
    <property type="taxonomic scope" value="Bacteria"/>
</dbReference>
<dbReference type="HOGENOM" id="CLU_016047_0_2_0"/>
<proteinExistence type="inferred from homology"/>
<dbReference type="InterPro" id="IPR051393">
    <property type="entry name" value="ABC_transporter_permease"/>
</dbReference>
<evidence type="ECO:0000313" key="10">
    <source>
        <dbReference type="Proteomes" id="UP000027982"/>
    </source>
</evidence>
<feature type="transmembrane region" description="Helical" evidence="7">
    <location>
        <begin position="12"/>
        <end position="34"/>
    </location>
</feature>
<dbReference type="STRING" id="661478.OP10G_2211"/>
<feature type="transmembrane region" description="Helical" evidence="7">
    <location>
        <begin position="105"/>
        <end position="125"/>
    </location>
</feature>
<dbReference type="GO" id="GO:0005886">
    <property type="term" value="C:plasma membrane"/>
    <property type="evidence" value="ECO:0007669"/>
    <property type="project" value="UniProtKB-SubCell"/>
</dbReference>
<keyword evidence="2 7" id="KW-0813">Transport</keyword>
<feature type="transmembrane region" description="Helical" evidence="7">
    <location>
        <begin position="260"/>
        <end position="281"/>
    </location>
</feature>
<evidence type="ECO:0000256" key="3">
    <source>
        <dbReference type="ARBA" id="ARBA00022475"/>
    </source>
</evidence>
<keyword evidence="10" id="KW-1185">Reference proteome</keyword>
<name>A0A068NVJ4_FIMGI</name>
<dbReference type="RefSeq" id="WP_025225857.1">
    <property type="nucleotide sequence ID" value="NZ_CP007139.1"/>
</dbReference>
<evidence type="ECO:0000256" key="7">
    <source>
        <dbReference type="RuleBase" id="RU363032"/>
    </source>
</evidence>
<evidence type="ECO:0000259" key="8">
    <source>
        <dbReference type="PROSITE" id="PS50928"/>
    </source>
</evidence>
<dbReference type="PROSITE" id="PS50928">
    <property type="entry name" value="ABC_TM1"/>
    <property type="match status" value="1"/>
</dbReference>
<gene>
    <name evidence="9" type="ORF">OP10G_2211</name>
</gene>
<evidence type="ECO:0000256" key="6">
    <source>
        <dbReference type="ARBA" id="ARBA00023136"/>
    </source>
</evidence>
<dbReference type="Gene3D" id="1.10.3720.10">
    <property type="entry name" value="MetI-like"/>
    <property type="match status" value="1"/>
</dbReference>
<dbReference type="InterPro" id="IPR035906">
    <property type="entry name" value="MetI-like_sf"/>
</dbReference>
<dbReference type="AlphaFoldDB" id="A0A068NVJ4"/>
<dbReference type="SUPFAM" id="SSF161098">
    <property type="entry name" value="MetI-like"/>
    <property type="match status" value="1"/>
</dbReference>
<dbReference type="PANTHER" id="PTHR30193:SF37">
    <property type="entry name" value="INNER MEMBRANE ABC TRANSPORTER PERMEASE PROTEIN YCJO"/>
    <property type="match status" value="1"/>
</dbReference>
<evidence type="ECO:0000313" key="9">
    <source>
        <dbReference type="EMBL" id="AIE85579.1"/>
    </source>
</evidence>
<keyword evidence="3" id="KW-1003">Cell membrane</keyword>
<evidence type="ECO:0000256" key="1">
    <source>
        <dbReference type="ARBA" id="ARBA00004651"/>
    </source>
</evidence>
<evidence type="ECO:0000256" key="4">
    <source>
        <dbReference type="ARBA" id="ARBA00022692"/>
    </source>
</evidence>
<dbReference type="GO" id="GO:0055085">
    <property type="term" value="P:transmembrane transport"/>
    <property type="evidence" value="ECO:0007669"/>
    <property type="project" value="InterPro"/>
</dbReference>
<dbReference type="EMBL" id="CP007139">
    <property type="protein sequence ID" value="AIE85579.1"/>
    <property type="molecule type" value="Genomic_DNA"/>
</dbReference>
<sequence length="287" mass="32721">MRKRVQARGAWLFLAPYLVLFTLFVLAPVFYGFWISLHNWHILSKDVPFVGLRNYTSAINDDLFRISLVRTGYFVLMVVPTSNILSLLFALALNQKYRGTTLYKIAFYLPVLLSVTVVAVLWRWMYSREYGLLNHYLGTDFRWLEDPKSAMPALALMSVWWGAGGNMLIYLAGIKSVPKEIQEAAELDGANPIQRFWNTTWPWIKPVTLFCVVMSIIAASQVFGQTYILTQGNPAYSTLTVILYMYQQGFGQYQLGYASAVAYLLFLVVFGLTLVQFKLLAPAKDRS</sequence>
<dbReference type="KEGG" id="fgi:OP10G_2211"/>
<dbReference type="PANTHER" id="PTHR30193">
    <property type="entry name" value="ABC TRANSPORTER PERMEASE PROTEIN"/>
    <property type="match status" value="1"/>
</dbReference>
<organism evidence="9 10">
    <name type="scientific">Fimbriimonas ginsengisoli Gsoil 348</name>
    <dbReference type="NCBI Taxonomy" id="661478"/>
    <lineage>
        <taxon>Bacteria</taxon>
        <taxon>Bacillati</taxon>
        <taxon>Armatimonadota</taxon>
        <taxon>Fimbriimonadia</taxon>
        <taxon>Fimbriimonadales</taxon>
        <taxon>Fimbriimonadaceae</taxon>
        <taxon>Fimbriimonas</taxon>
    </lineage>
</organism>
<keyword evidence="6 7" id="KW-0472">Membrane</keyword>
<feature type="transmembrane region" description="Helical" evidence="7">
    <location>
        <begin position="73"/>
        <end position="93"/>
    </location>
</feature>
<feature type="domain" description="ABC transmembrane type-1" evidence="8">
    <location>
        <begin position="68"/>
        <end position="276"/>
    </location>
</feature>
<reference evidence="9 10" key="1">
    <citation type="journal article" date="2014" name="PLoS ONE">
        <title>The first complete genome sequence of the class fimbriimonadia in the phylum armatimonadetes.</title>
        <authorList>
            <person name="Hu Z.Y."/>
            <person name="Wang Y.Z."/>
            <person name="Im W.T."/>
            <person name="Wang S.Y."/>
            <person name="Zhao G.P."/>
            <person name="Zheng H.J."/>
            <person name="Quan Z.X."/>
        </authorList>
    </citation>
    <scope>NUCLEOTIDE SEQUENCE [LARGE SCALE GENOMIC DNA]</scope>
    <source>
        <strain evidence="9">Gsoil 348</strain>
    </source>
</reference>
<protein>
    <submittedName>
        <fullName evidence="9">Sugar ABC transporter, permease protein</fullName>
    </submittedName>
</protein>
<dbReference type="InterPro" id="IPR000515">
    <property type="entry name" value="MetI-like"/>
</dbReference>
<evidence type="ECO:0000256" key="5">
    <source>
        <dbReference type="ARBA" id="ARBA00022989"/>
    </source>
</evidence>
<keyword evidence="4 7" id="KW-0812">Transmembrane</keyword>
<dbReference type="Pfam" id="PF00528">
    <property type="entry name" value="BPD_transp_1"/>
    <property type="match status" value="1"/>
</dbReference>
<feature type="transmembrane region" description="Helical" evidence="7">
    <location>
        <begin position="150"/>
        <end position="172"/>
    </location>
</feature>
<dbReference type="Proteomes" id="UP000027982">
    <property type="component" value="Chromosome"/>
</dbReference>
<evidence type="ECO:0000256" key="2">
    <source>
        <dbReference type="ARBA" id="ARBA00022448"/>
    </source>
</evidence>
<comment type="subcellular location">
    <subcellularLocation>
        <location evidence="1 7">Cell membrane</location>
        <topology evidence="1 7">Multi-pass membrane protein</topology>
    </subcellularLocation>
</comment>